<reference evidence="1 2" key="1">
    <citation type="submission" date="2020-03" db="EMBL/GenBank/DDBJ databases">
        <title>WGS of actinomycetes isolated from Thailand.</title>
        <authorList>
            <person name="Thawai C."/>
        </authorList>
    </citation>
    <scope>NUCLEOTIDE SEQUENCE [LARGE SCALE GENOMIC DNA]</scope>
    <source>
        <strain evidence="1 2">PRB2-1</strain>
    </source>
</reference>
<name>A0ABX0ZU77_9ACTN</name>
<dbReference type="PIRSF" id="PIRSF008502">
    <property type="entry name" value="UCP008502"/>
    <property type="match status" value="1"/>
</dbReference>
<dbReference type="Pfam" id="PF08002">
    <property type="entry name" value="DUF1697"/>
    <property type="match status" value="1"/>
</dbReference>
<dbReference type="Gene3D" id="3.30.70.1280">
    <property type="entry name" value="SP0830-like domains"/>
    <property type="match status" value="1"/>
</dbReference>
<accession>A0ABX0ZU77</accession>
<evidence type="ECO:0000313" key="1">
    <source>
        <dbReference type="EMBL" id="NJP45181.1"/>
    </source>
</evidence>
<proteinExistence type="predicted"/>
<protein>
    <submittedName>
        <fullName evidence="1">DUF1697 domain-containing protein</fullName>
    </submittedName>
</protein>
<dbReference type="RefSeq" id="WP_167984136.1">
    <property type="nucleotide sequence ID" value="NZ_JAATEJ010000013.1"/>
</dbReference>
<comment type="caution">
    <text evidence="1">The sequence shown here is derived from an EMBL/GenBank/DDBJ whole genome shotgun (WGS) entry which is preliminary data.</text>
</comment>
<dbReference type="SUPFAM" id="SSF160379">
    <property type="entry name" value="SP0830-like"/>
    <property type="match status" value="1"/>
</dbReference>
<dbReference type="Proteomes" id="UP000734511">
    <property type="component" value="Unassembled WGS sequence"/>
</dbReference>
<dbReference type="EMBL" id="JAATEJ010000013">
    <property type="protein sequence ID" value="NJP45181.1"/>
    <property type="molecule type" value="Genomic_DNA"/>
</dbReference>
<keyword evidence="2" id="KW-1185">Reference proteome</keyword>
<dbReference type="InterPro" id="IPR012545">
    <property type="entry name" value="DUF1697"/>
</dbReference>
<sequence length="178" mass="19260">MRYVALLRGINVGGRAKVPMQTLRDLLAGLGASDVRTHLQSGNAVLSHGEEDPDVLAEGLHRALAAELGLDVTCMVRTARDLRRVVEGNPFDMTGVDGSRFLVVFLAGPAPLDRLAGIDRIAYAPDDFRAGEREIYAHFPDSIRNSKLAAQLTDRRLGVAATARNWNTVTKLLELSGS</sequence>
<gene>
    <name evidence="1" type="ORF">HCN08_17510</name>
</gene>
<dbReference type="PANTHER" id="PTHR36439">
    <property type="entry name" value="BLL4334 PROTEIN"/>
    <property type="match status" value="1"/>
</dbReference>
<evidence type="ECO:0000313" key="2">
    <source>
        <dbReference type="Proteomes" id="UP000734511"/>
    </source>
</evidence>
<organism evidence="1 2">
    <name type="scientific">Actinacidiphila epipremni</name>
    <dbReference type="NCBI Taxonomy" id="2053013"/>
    <lineage>
        <taxon>Bacteria</taxon>
        <taxon>Bacillati</taxon>
        <taxon>Actinomycetota</taxon>
        <taxon>Actinomycetes</taxon>
        <taxon>Kitasatosporales</taxon>
        <taxon>Streptomycetaceae</taxon>
        <taxon>Actinacidiphila</taxon>
    </lineage>
</organism>
<dbReference type="PANTHER" id="PTHR36439:SF1">
    <property type="entry name" value="DUF1697 DOMAIN-CONTAINING PROTEIN"/>
    <property type="match status" value="1"/>
</dbReference>